<sequence length="250" mass="26916">MSASVATTVRSVAVPSAGVCRVARTATTLPPPRAAAAFRRSAQQCSFTRTRRQERLCCVASSSNGASSENFTPIKDLSPSGELAMGTMVSAIMTRQPIQVCYPDTTVDEALEILGTKRLTGMPVVERDSGKLVGILSDFDLISLEDIIKPAVGVKSKDVQNIFPATGESWMAFKAVKRLVDNQLGKTVEEVMSTSIYTVRPDASIEDAARLLLIKDVRRLPVCDEEGNMVGIVSRSNIVQAALKARRGEL</sequence>
<organism evidence="4">
    <name type="scientific">Tetraselmis chuii</name>
    <dbReference type="NCBI Taxonomy" id="63592"/>
    <lineage>
        <taxon>Eukaryota</taxon>
        <taxon>Viridiplantae</taxon>
        <taxon>Chlorophyta</taxon>
        <taxon>core chlorophytes</taxon>
        <taxon>Chlorodendrophyceae</taxon>
        <taxon>Chlorodendrales</taxon>
        <taxon>Chlorodendraceae</taxon>
        <taxon>Tetraselmis</taxon>
    </lineage>
</organism>
<dbReference type="SUPFAM" id="SSF54631">
    <property type="entry name" value="CBS-domain pair"/>
    <property type="match status" value="1"/>
</dbReference>
<dbReference type="PROSITE" id="PS51371">
    <property type="entry name" value="CBS"/>
    <property type="match status" value="2"/>
</dbReference>
<proteinExistence type="predicted"/>
<reference evidence="4" key="1">
    <citation type="submission" date="2021-01" db="EMBL/GenBank/DDBJ databases">
        <authorList>
            <person name="Corre E."/>
            <person name="Pelletier E."/>
            <person name="Niang G."/>
            <person name="Scheremetjew M."/>
            <person name="Finn R."/>
            <person name="Kale V."/>
            <person name="Holt S."/>
            <person name="Cochrane G."/>
            <person name="Meng A."/>
            <person name="Brown T."/>
            <person name="Cohen L."/>
        </authorList>
    </citation>
    <scope>NUCLEOTIDE SEQUENCE</scope>
    <source>
        <strain evidence="4">PLY429</strain>
    </source>
</reference>
<dbReference type="SMART" id="SM00116">
    <property type="entry name" value="CBS"/>
    <property type="match status" value="2"/>
</dbReference>
<dbReference type="Gene3D" id="3.10.580.10">
    <property type="entry name" value="CBS-domain"/>
    <property type="match status" value="1"/>
</dbReference>
<feature type="domain" description="CBS" evidence="3">
    <location>
        <begin position="192"/>
        <end position="250"/>
    </location>
</feature>
<evidence type="ECO:0000256" key="1">
    <source>
        <dbReference type="ARBA" id="ARBA00022737"/>
    </source>
</evidence>
<keyword evidence="1" id="KW-0677">Repeat</keyword>
<evidence type="ECO:0000259" key="3">
    <source>
        <dbReference type="PROSITE" id="PS51371"/>
    </source>
</evidence>
<dbReference type="PANTHER" id="PTHR48108:SF6">
    <property type="entry name" value="CBS DOMAIN-CONTAINING PROTEIN CBSX1, CHLOROPLASTIC"/>
    <property type="match status" value="1"/>
</dbReference>
<keyword evidence="2" id="KW-0129">CBS domain</keyword>
<accession>A0A7S1X320</accession>
<dbReference type="InterPro" id="IPR051462">
    <property type="entry name" value="CBS_domain-containing"/>
</dbReference>
<dbReference type="InterPro" id="IPR046342">
    <property type="entry name" value="CBS_dom_sf"/>
</dbReference>
<dbReference type="PANTHER" id="PTHR48108">
    <property type="entry name" value="CBS DOMAIN-CONTAINING PROTEIN CBSX2, CHLOROPLASTIC"/>
    <property type="match status" value="1"/>
</dbReference>
<name>A0A7S1X320_9CHLO</name>
<dbReference type="AlphaFoldDB" id="A0A7S1X320"/>
<feature type="domain" description="CBS" evidence="3">
    <location>
        <begin position="93"/>
        <end position="156"/>
    </location>
</feature>
<dbReference type="EMBL" id="HBGG01019007">
    <property type="protein sequence ID" value="CAD9207579.1"/>
    <property type="molecule type" value="Transcribed_RNA"/>
</dbReference>
<evidence type="ECO:0000313" key="4">
    <source>
        <dbReference type="EMBL" id="CAD9207579.1"/>
    </source>
</evidence>
<gene>
    <name evidence="4" type="ORF">TCHU04912_LOCUS9815</name>
</gene>
<evidence type="ECO:0000256" key="2">
    <source>
        <dbReference type="PROSITE-ProRule" id="PRU00703"/>
    </source>
</evidence>
<dbReference type="InterPro" id="IPR000644">
    <property type="entry name" value="CBS_dom"/>
</dbReference>
<protein>
    <recommendedName>
        <fullName evidence="3">CBS domain-containing protein</fullName>
    </recommendedName>
</protein>
<dbReference type="Pfam" id="PF00571">
    <property type="entry name" value="CBS"/>
    <property type="match status" value="2"/>
</dbReference>